<evidence type="ECO:0000313" key="11">
    <source>
        <dbReference type="EMBL" id="MBB6098917.1"/>
    </source>
</evidence>
<dbReference type="Proteomes" id="UP000569951">
    <property type="component" value="Unassembled WGS sequence"/>
</dbReference>
<dbReference type="CDD" id="cd16833">
    <property type="entry name" value="YfiH"/>
    <property type="match status" value="1"/>
</dbReference>
<dbReference type="PANTHER" id="PTHR30616:SF2">
    <property type="entry name" value="PURINE NUCLEOSIDE PHOSPHORYLASE LACC1"/>
    <property type="match status" value="1"/>
</dbReference>
<keyword evidence="3" id="KW-0808">Transferase</keyword>
<evidence type="ECO:0000256" key="2">
    <source>
        <dbReference type="ARBA" id="ARBA00007353"/>
    </source>
</evidence>
<dbReference type="EMBL" id="JACHHG010000008">
    <property type="protein sequence ID" value="MBB6098917.1"/>
    <property type="molecule type" value="Genomic_DNA"/>
</dbReference>
<name>A0A841HZU0_9DEIO</name>
<dbReference type="SUPFAM" id="SSF64438">
    <property type="entry name" value="CNF1/YfiH-like putative cysteine hydrolases"/>
    <property type="match status" value="1"/>
</dbReference>
<evidence type="ECO:0000256" key="7">
    <source>
        <dbReference type="ARBA" id="ARBA00047989"/>
    </source>
</evidence>
<comment type="catalytic activity">
    <reaction evidence="1">
        <text>inosine + phosphate = alpha-D-ribose 1-phosphate + hypoxanthine</text>
        <dbReference type="Rhea" id="RHEA:27646"/>
        <dbReference type="ChEBI" id="CHEBI:17368"/>
        <dbReference type="ChEBI" id="CHEBI:17596"/>
        <dbReference type="ChEBI" id="CHEBI:43474"/>
        <dbReference type="ChEBI" id="CHEBI:57720"/>
        <dbReference type="EC" id="2.4.2.1"/>
    </reaction>
    <physiologicalReaction direction="left-to-right" evidence="1">
        <dbReference type="Rhea" id="RHEA:27647"/>
    </physiologicalReaction>
</comment>
<keyword evidence="6" id="KW-0862">Zinc</keyword>
<evidence type="ECO:0000256" key="4">
    <source>
        <dbReference type="ARBA" id="ARBA00022723"/>
    </source>
</evidence>
<dbReference type="GO" id="GO:0016787">
    <property type="term" value="F:hydrolase activity"/>
    <property type="evidence" value="ECO:0007669"/>
    <property type="project" value="UniProtKB-KW"/>
</dbReference>
<comment type="catalytic activity">
    <reaction evidence="9">
        <text>S-methyl-5'-thioadenosine + phosphate = 5-(methylsulfanyl)-alpha-D-ribose 1-phosphate + adenine</text>
        <dbReference type="Rhea" id="RHEA:11852"/>
        <dbReference type="ChEBI" id="CHEBI:16708"/>
        <dbReference type="ChEBI" id="CHEBI:17509"/>
        <dbReference type="ChEBI" id="CHEBI:43474"/>
        <dbReference type="ChEBI" id="CHEBI:58533"/>
        <dbReference type="EC" id="2.4.2.28"/>
    </reaction>
    <physiologicalReaction direction="left-to-right" evidence="9">
        <dbReference type="Rhea" id="RHEA:11853"/>
    </physiologicalReaction>
</comment>
<dbReference type="InterPro" id="IPR011324">
    <property type="entry name" value="Cytotoxic_necrot_fac-like_cat"/>
</dbReference>
<evidence type="ECO:0000313" key="12">
    <source>
        <dbReference type="Proteomes" id="UP000569951"/>
    </source>
</evidence>
<dbReference type="Gene3D" id="3.60.140.10">
    <property type="entry name" value="CNF1/YfiH-like putative cysteine hydrolases"/>
    <property type="match status" value="1"/>
</dbReference>
<comment type="catalytic activity">
    <reaction evidence="7">
        <text>adenosine + H2O + H(+) = inosine + NH4(+)</text>
        <dbReference type="Rhea" id="RHEA:24408"/>
        <dbReference type="ChEBI" id="CHEBI:15377"/>
        <dbReference type="ChEBI" id="CHEBI:15378"/>
        <dbReference type="ChEBI" id="CHEBI:16335"/>
        <dbReference type="ChEBI" id="CHEBI:17596"/>
        <dbReference type="ChEBI" id="CHEBI:28938"/>
        <dbReference type="EC" id="3.5.4.4"/>
    </reaction>
    <physiologicalReaction direction="left-to-right" evidence="7">
        <dbReference type="Rhea" id="RHEA:24409"/>
    </physiologicalReaction>
</comment>
<dbReference type="InterPro" id="IPR003730">
    <property type="entry name" value="Cu_polyphenol_OxRdtase"/>
</dbReference>
<dbReference type="GO" id="GO:0017061">
    <property type="term" value="F:S-methyl-5-thioadenosine phosphorylase activity"/>
    <property type="evidence" value="ECO:0007669"/>
    <property type="project" value="UniProtKB-EC"/>
</dbReference>
<dbReference type="RefSeq" id="WP_343058379.1">
    <property type="nucleotide sequence ID" value="NZ_JACHHG010000008.1"/>
</dbReference>
<dbReference type="GO" id="GO:0005507">
    <property type="term" value="F:copper ion binding"/>
    <property type="evidence" value="ECO:0007669"/>
    <property type="project" value="TreeGrafter"/>
</dbReference>
<evidence type="ECO:0000256" key="5">
    <source>
        <dbReference type="ARBA" id="ARBA00022801"/>
    </source>
</evidence>
<reference evidence="11 12" key="1">
    <citation type="submission" date="2020-08" db="EMBL/GenBank/DDBJ databases">
        <title>Genomic Encyclopedia of Type Strains, Phase IV (KMG-IV): sequencing the most valuable type-strain genomes for metagenomic binning, comparative biology and taxonomic classification.</title>
        <authorList>
            <person name="Goeker M."/>
        </authorList>
    </citation>
    <scope>NUCLEOTIDE SEQUENCE [LARGE SCALE GENOMIC DNA]</scope>
    <source>
        <strain evidence="11 12">DSM 21458</strain>
    </source>
</reference>
<evidence type="ECO:0000256" key="9">
    <source>
        <dbReference type="ARBA" id="ARBA00049893"/>
    </source>
</evidence>
<evidence type="ECO:0000256" key="1">
    <source>
        <dbReference type="ARBA" id="ARBA00000553"/>
    </source>
</evidence>
<keyword evidence="4" id="KW-0479">Metal-binding</keyword>
<gene>
    <name evidence="11" type="ORF">HNR42_002352</name>
</gene>
<keyword evidence="5" id="KW-0378">Hydrolase</keyword>
<evidence type="ECO:0000256" key="8">
    <source>
        <dbReference type="ARBA" id="ARBA00048968"/>
    </source>
</evidence>
<dbReference type="PANTHER" id="PTHR30616">
    <property type="entry name" value="UNCHARACTERIZED PROTEIN YFIH"/>
    <property type="match status" value="1"/>
</dbReference>
<comment type="similarity">
    <text evidence="2 10">Belongs to the purine nucleoside phosphorylase YfiH/LACC1 family.</text>
</comment>
<sequence>MWLSAPNLTFRHGFSLRHGGVSQGPFASLNFDDRQDHPLHVAENRRIALSALGFDPDRVARLEQVHSCEVLTARPGVQTGDAQVSDVPGLALAIGTADCYPILLEDPEAGIVGAAHAGWRGTVGRIAARTVEAMQRLGARPERIRAAIGPGISRAQYPVGPEVRARFLEAGFPEEVLSAGPGGVHLDLLDANRFVLREAGLGTDQIWAANRCSTEADFFSYRRDAGQTGRMWAVIGA</sequence>
<dbReference type="AlphaFoldDB" id="A0A841HZU0"/>
<proteinExistence type="inferred from homology"/>
<organism evidence="11 12">
    <name type="scientific">Deinobacterium chartae</name>
    <dbReference type="NCBI Taxonomy" id="521158"/>
    <lineage>
        <taxon>Bacteria</taxon>
        <taxon>Thermotogati</taxon>
        <taxon>Deinococcota</taxon>
        <taxon>Deinococci</taxon>
        <taxon>Deinococcales</taxon>
        <taxon>Deinococcaceae</taxon>
        <taxon>Deinobacterium</taxon>
    </lineage>
</organism>
<evidence type="ECO:0000256" key="6">
    <source>
        <dbReference type="ARBA" id="ARBA00022833"/>
    </source>
</evidence>
<evidence type="ECO:0000256" key="3">
    <source>
        <dbReference type="ARBA" id="ARBA00022679"/>
    </source>
</evidence>
<keyword evidence="12" id="KW-1185">Reference proteome</keyword>
<dbReference type="NCBIfam" id="TIGR00726">
    <property type="entry name" value="peptidoglycan editing factor PgeF"/>
    <property type="match status" value="1"/>
</dbReference>
<dbReference type="Pfam" id="PF02578">
    <property type="entry name" value="Cu-oxidase_4"/>
    <property type="match status" value="1"/>
</dbReference>
<accession>A0A841HZU0</accession>
<evidence type="ECO:0000256" key="10">
    <source>
        <dbReference type="RuleBase" id="RU361274"/>
    </source>
</evidence>
<dbReference type="InterPro" id="IPR038371">
    <property type="entry name" value="Cu_polyphenol_OxRdtase_sf"/>
</dbReference>
<comment type="caution">
    <text evidence="11">The sequence shown here is derived from an EMBL/GenBank/DDBJ whole genome shotgun (WGS) entry which is preliminary data.</text>
</comment>
<protein>
    <recommendedName>
        <fullName evidence="10">Purine nucleoside phosphorylase</fullName>
    </recommendedName>
</protein>
<comment type="catalytic activity">
    <reaction evidence="8">
        <text>adenosine + phosphate = alpha-D-ribose 1-phosphate + adenine</text>
        <dbReference type="Rhea" id="RHEA:27642"/>
        <dbReference type="ChEBI" id="CHEBI:16335"/>
        <dbReference type="ChEBI" id="CHEBI:16708"/>
        <dbReference type="ChEBI" id="CHEBI:43474"/>
        <dbReference type="ChEBI" id="CHEBI:57720"/>
        <dbReference type="EC" id="2.4.2.1"/>
    </reaction>
    <physiologicalReaction direction="left-to-right" evidence="8">
        <dbReference type="Rhea" id="RHEA:27643"/>
    </physiologicalReaction>
</comment>